<dbReference type="Proteomes" id="UP000310532">
    <property type="component" value="Unassembled WGS sequence"/>
</dbReference>
<dbReference type="AlphaFoldDB" id="A0A4S2AZM7"/>
<sequence>MKQIVGIMTRTVLLVVWGMMAVACERGDGIDSADPLVAVAVHTRAGETDGDRLSPTLQQGIVFAYNADGILEGCATFDATSTMVAFKLREGKKTFVVVGNPREELKKKLVRQVGAASEETPGTIAETGDETVTSWTSPYRYEKLKGVVVGSDDLDYIRTSGQVLLWGETCTDVRQSTSASDTPLKVEVETSAVVSRLELYVQCVAPLLTKDVVITGVKLVDVQTSVLLNGNKNAEAKKGNLACSTPDNSAVFSGGDEPHYNGEGIDLSKHSAVCTAYSYPSKNMYVEMNVKLKGNVGAETYKLYVRNQEDDDSEMRAGHLYRMLVTFVLDEKGKLTVAEWQNVNNDFVIGG</sequence>
<evidence type="ECO:0000313" key="1">
    <source>
        <dbReference type="EMBL" id="TGY06582.1"/>
    </source>
</evidence>
<name>A0A4S2AZM7_9BACE</name>
<proteinExistence type="predicted"/>
<gene>
    <name evidence="1" type="ORF">E5355_08540</name>
</gene>
<accession>A0A4S2AZM7</accession>
<keyword evidence="2" id="KW-1185">Reference proteome</keyword>
<evidence type="ECO:0000313" key="2">
    <source>
        <dbReference type="Proteomes" id="UP000310532"/>
    </source>
</evidence>
<evidence type="ECO:0008006" key="3">
    <source>
        <dbReference type="Google" id="ProtNLM"/>
    </source>
</evidence>
<dbReference type="RefSeq" id="WP_136010010.1">
    <property type="nucleotide sequence ID" value="NZ_SRYZ01000015.1"/>
</dbReference>
<dbReference type="EMBL" id="SRYZ01000015">
    <property type="protein sequence ID" value="TGY06582.1"/>
    <property type="molecule type" value="Genomic_DNA"/>
</dbReference>
<comment type="caution">
    <text evidence="1">The sequence shown here is derived from an EMBL/GenBank/DDBJ whole genome shotgun (WGS) entry which is preliminary data.</text>
</comment>
<reference evidence="1 2" key="1">
    <citation type="submission" date="2019-04" db="EMBL/GenBank/DDBJ databases">
        <title>Microbes associate with the intestines of laboratory mice.</title>
        <authorList>
            <person name="Navarre W."/>
            <person name="Wong E."/>
            <person name="Huang K."/>
            <person name="Tropini C."/>
            <person name="Ng K."/>
            <person name="Yu B."/>
        </authorList>
    </citation>
    <scope>NUCLEOTIDE SEQUENCE [LARGE SCALE GENOMIC DNA]</scope>
    <source>
        <strain evidence="1 2">NM69_E16B</strain>
    </source>
</reference>
<protein>
    <recommendedName>
        <fullName evidence="3">Fimbrillin family protein</fullName>
    </recommendedName>
</protein>
<organism evidence="1 2">
    <name type="scientific">Bacteroides muris</name>
    <name type="common">ex Afrizal et al. 2022</name>
    <dbReference type="NCBI Taxonomy" id="2516960"/>
    <lineage>
        <taxon>Bacteria</taxon>
        <taxon>Pseudomonadati</taxon>
        <taxon>Bacteroidota</taxon>
        <taxon>Bacteroidia</taxon>
        <taxon>Bacteroidales</taxon>
        <taxon>Bacteroidaceae</taxon>
        <taxon>Bacteroides</taxon>
    </lineage>
</organism>
<dbReference type="PROSITE" id="PS51257">
    <property type="entry name" value="PROKAR_LIPOPROTEIN"/>
    <property type="match status" value="1"/>
</dbReference>